<name>A0ABQ5SGQ1_9CHLO</name>
<feature type="region of interest" description="Disordered" evidence="8">
    <location>
        <begin position="200"/>
        <end position="244"/>
    </location>
</feature>
<reference evidence="9 10" key="1">
    <citation type="journal article" date="2023" name="IScience">
        <title>Expanded male sex-determining region conserved during the evolution of homothallism in the green alga Volvox.</title>
        <authorList>
            <person name="Yamamoto K."/>
            <person name="Matsuzaki R."/>
            <person name="Mahakham W."/>
            <person name="Heman W."/>
            <person name="Sekimoto H."/>
            <person name="Kawachi M."/>
            <person name="Minakuchi Y."/>
            <person name="Toyoda A."/>
            <person name="Nozaki H."/>
        </authorList>
    </citation>
    <scope>NUCLEOTIDE SEQUENCE [LARGE SCALE GENOMIC DNA]</scope>
    <source>
        <strain evidence="9 10">NIES-4468</strain>
    </source>
</reference>
<evidence type="ECO:0000256" key="7">
    <source>
        <dbReference type="RuleBase" id="RU364138"/>
    </source>
</evidence>
<comment type="similarity">
    <text evidence="1 7">Belongs to the phospholipase B-like family.</text>
</comment>
<dbReference type="EMBL" id="BSDZ01000080">
    <property type="protein sequence ID" value="GLI69040.1"/>
    <property type="molecule type" value="Genomic_DNA"/>
</dbReference>
<dbReference type="InterPro" id="IPR007000">
    <property type="entry name" value="PLipase_B-like"/>
</dbReference>
<evidence type="ECO:0000313" key="10">
    <source>
        <dbReference type="Proteomes" id="UP001165090"/>
    </source>
</evidence>
<comment type="caution">
    <text evidence="9">The sequence shown here is derived from an EMBL/GenBank/DDBJ whole genome shotgun (WGS) entry which is preliminary data.</text>
</comment>
<keyword evidence="3 7" id="KW-0378">Hydrolase</keyword>
<sequence>MSRKLTLNTAFAVPLLILGLASISLAWNAVGATATSDGTSLYDTCRDLKKNNQAVHRCVTKNSDGSWTVVDPANDSREGQDCAASGTFIDSAQTISNFGKLRILTSSAYSDLDQVYAAGFLEGYLTAARIYDHHYNLKQYFVGMLNVSESLELSLNWLERQEVWVNEQVRDAPEDPYWQLLGLVQAQFDGLVGGYKARAGQEQLKQKPQEEQSSQTQQQQQRQRARRRLVSRGGGRGGNEGNDDVAVGWLERRDLMFLNSNGDVYDIIDAIEAGFGGVDELSLGASQGLQGRGHHPRSADVDPNPLRMSLKLGLQGKCSALIKVTGDLGELLLGHSTHDSFTAMTRIYKHYDFSGLRNKALAAPRMSFSSYPGELFSDDDFYLLSSGLAVMETTNHIYVGDVYEPLNPQCVLSWQRIRLANWMATSGEEWVDVLIRYNSGTYNNQYMILDTKRFIPHTELQPGLLQVVEQMPGFHKTADVTAELSRGYWPSYNVAYFPEVYDAAGYPDMIARLEEKGPKKYAFSIRLLKYQIAPRAAIFRRDQGQVDTLDHLKHIMRYNDWQKDPYAESNPVGAVCARGDLAKGDDALAKGCYDSKVTSASLIAKMESEVVGGPTAQGQPPFSWADPRWANLPHRGMPDTFDFSFERMSPRDLPTFEECAAADAAAATTRAKQQYQQHKIGLAA</sequence>
<dbReference type="Proteomes" id="UP001165090">
    <property type="component" value="Unassembled WGS sequence"/>
</dbReference>
<evidence type="ECO:0000256" key="8">
    <source>
        <dbReference type="SAM" id="MobiDB-lite"/>
    </source>
</evidence>
<evidence type="ECO:0000256" key="2">
    <source>
        <dbReference type="ARBA" id="ARBA00022729"/>
    </source>
</evidence>
<evidence type="ECO:0000313" key="9">
    <source>
        <dbReference type="EMBL" id="GLI69040.1"/>
    </source>
</evidence>
<evidence type="ECO:0000256" key="5">
    <source>
        <dbReference type="ARBA" id="ARBA00023098"/>
    </source>
</evidence>
<dbReference type="EC" id="3.1.1.-" evidence="7"/>
<dbReference type="Pfam" id="PF04916">
    <property type="entry name" value="Phospholip_B"/>
    <property type="match status" value="2"/>
</dbReference>
<dbReference type="Gene3D" id="3.60.60.30">
    <property type="match status" value="1"/>
</dbReference>
<feature type="signal peptide" evidence="7">
    <location>
        <begin position="1"/>
        <end position="26"/>
    </location>
</feature>
<dbReference type="PANTHER" id="PTHR12370">
    <property type="entry name" value="PHOSPHOLIPASE B-RELATED"/>
    <property type="match status" value="1"/>
</dbReference>
<keyword evidence="6" id="KW-0325">Glycoprotein</keyword>
<keyword evidence="2 7" id="KW-0732">Signal</keyword>
<feature type="chain" id="PRO_5044978486" description="Phospholipase B-like" evidence="7">
    <location>
        <begin position="27"/>
        <end position="684"/>
    </location>
</feature>
<evidence type="ECO:0000256" key="4">
    <source>
        <dbReference type="ARBA" id="ARBA00022963"/>
    </source>
</evidence>
<proteinExistence type="inferred from homology"/>
<keyword evidence="4 7" id="KW-0442">Lipid degradation</keyword>
<protein>
    <recommendedName>
        <fullName evidence="7">Phospholipase B-like</fullName>
        <ecNumber evidence="7">3.1.1.-</ecNumber>
    </recommendedName>
</protein>
<organism evidence="9 10">
    <name type="scientific">Volvox africanus</name>
    <dbReference type="NCBI Taxonomy" id="51714"/>
    <lineage>
        <taxon>Eukaryota</taxon>
        <taxon>Viridiplantae</taxon>
        <taxon>Chlorophyta</taxon>
        <taxon>core chlorophytes</taxon>
        <taxon>Chlorophyceae</taxon>
        <taxon>CS clade</taxon>
        <taxon>Chlamydomonadales</taxon>
        <taxon>Volvocaceae</taxon>
        <taxon>Volvox</taxon>
    </lineage>
</organism>
<evidence type="ECO:0000256" key="6">
    <source>
        <dbReference type="ARBA" id="ARBA00023180"/>
    </source>
</evidence>
<keyword evidence="10" id="KW-1185">Reference proteome</keyword>
<feature type="compositionally biased region" description="Low complexity" evidence="8">
    <location>
        <begin position="211"/>
        <end position="222"/>
    </location>
</feature>
<gene>
    <name evidence="9" type="ORF">VaNZ11_013581</name>
</gene>
<comment type="function">
    <text evidence="7">Putative phospholipase.</text>
</comment>
<evidence type="ECO:0000256" key="3">
    <source>
        <dbReference type="ARBA" id="ARBA00022801"/>
    </source>
</evidence>
<accession>A0ABQ5SGQ1</accession>
<evidence type="ECO:0000256" key="1">
    <source>
        <dbReference type="ARBA" id="ARBA00007835"/>
    </source>
</evidence>
<keyword evidence="5 7" id="KW-0443">Lipid metabolism</keyword>
<dbReference type="PANTHER" id="PTHR12370:SF3">
    <property type="entry name" value="PHOSPHOLIPASE B-LIKE 2-RELATED"/>
    <property type="match status" value="1"/>
</dbReference>